<reference evidence="6" key="1">
    <citation type="submission" date="2015-06" db="EMBL/GenBank/DDBJ databases">
        <authorList>
            <person name="Lim Y.L."/>
            <person name="Ee R."/>
            <person name="Yong D."/>
            <person name="How K.Y."/>
            <person name="Yin W.F."/>
            <person name="Chan K.G."/>
        </authorList>
    </citation>
    <scope>NUCLEOTIDE SEQUENCE [LARGE SCALE GENOMIC DNA]</scope>
    <source>
        <strain evidence="6">DSM 25325</strain>
    </source>
</reference>
<evidence type="ECO:0000259" key="4">
    <source>
        <dbReference type="Pfam" id="PF16331"/>
    </source>
</evidence>
<dbReference type="OrthoDB" id="8525418at2"/>
<dbReference type="InterPro" id="IPR014162">
    <property type="entry name" value="CpoB_C"/>
</dbReference>
<dbReference type="Gene3D" id="1.20.5.110">
    <property type="match status" value="1"/>
</dbReference>
<feature type="signal peptide" evidence="2">
    <location>
        <begin position="1"/>
        <end position="26"/>
    </location>
</feature>
<dbReference type="KEGG" id="ptx:ABW99_12130"/>
<feature type="coiled-coil region" evidence="2">
    <location>
        <begin position="45"/>
        <end position="100"/>
    </location>
</feature>
<comment type="subcellular location">
    <subcellularLocation>
        <location evidence="2">Periplasm</location>
    </subcellularLocation>
</comment>
<dbReference type="SUPFAM" id="SSF48452">
    <property type="entry name" value="TPR-like"/>
    <property type="match status" value="1"/>
</dbReference>
<feature type="domain" description="Outer membrane lipoprotein BamD-like" evidence="3">
    <location>
        <begin position="130"/>
        <end position="247"/>
    </location>
</feature>
<dbReference type="NCBIfam" id="TIGR02795">
    <property type="entry name" value="tol_pal_ybgF"/>
    <property type="match status" value="1"/>
</dbReference>
<dbReference type="RefSeq" id="WP_052892688.1">
    <property type="nucleotide sequence ID" value="NZ_CP011568.3"/>
</dbReference>
<protein>
    <recommendedName>
        <fullName evidence="2">Cell division coordinator CpoB</fullName>
    </recommendedName>
</protein>
<evidence type="ECO:0000313" key="6">
    <source>
        <dbReference type="Proteomes" id="UP000036700"/>
    </source>
</evidence>
<accession>A0A0G3EUA5</accession>
<proteinExistence type="inferred from homology"/>
<feature type="domain" description="YbgF trimerisation" evidence="4">
    <location>
        <begin position="52"/>
        <end position="112"/>
    </location>
</feature>
<evidence type="ECO:0000259" key="3">
    <source>
        <dbReference type="Pfam" id="PF13525"/>
    </source>
</evidence>
<keyword evidence="2" id="KW-0574">Periplasm</keyword>
<dbReference type="InterPro" id="IPR034706">
    <property type="entry name" value="CpoB"/>
</dbReference>
<dbReference type="GO" id="GO:0070206">
    <property type="term" value="P:protein trimerization"/>
    <property type="evidence" value="ECO:0007669"/>
    <property type="project" value="InterPro"/>
</dbReference>
<dbReference type="EMBL" id="CP011568">
    <property type="protein sequence ID" value="AKJ70535.2"/>
    <property type="molecule type" value="Genomic_DNA"/>
</dbReference>
<dbReference type="HAMAP" id="MF_02066">
    <property type="entry name" value="CpoB"/>
    <property type="match status" value="1"/>
</dbReference>
<dbReference type="Gene3D" id="1.25.40.10">
    <property type="entry name" value="Tetratricopeptide repeat domain"/>
    <property type="match status" value="1"/>
</dbReference>
<dbReference type="AlphaFoldDB" id="A0A0G3EUA5"/>
<dbReference type="InterPro" id="IPR011990">
    <property type="entry name" value="TPR-like_helical_dom_sf"/>
</dbReference>
<comment type="similarity">
    <text evidence="2">Belongs to the CpoB family.</text>
</comment>
<dbReference type="InterPro" id="IPR039565">
    <property type="entry name" value="BamD-like"/>
</dbReference>
<feature type="chain" id="PRO_5009983729" description="Cell division coordinator CpoB" evidence="2">
    <location>
        <begin position="27"/>
        <end position="247"/>
    </location>
</feature>
<name>A0A0G3EUA5_9BURK</name>
<dbReference type="GO" id="GO:0043093">
    <property type="term" value="P:FtsZ-dependent cytokinesis"/>
    <property type="evidence" value="ECO:0007669"/>
    <property type="project" value="UniProtKB-UniRule"/>
</dbReference>
<keyword evidence="2" id="KW-0131">Cell cycle</keyword>
<dbReference type="Proteomes" id="UP000036700">
    <property type="component" value="Chromosome"/>
</dbReference>
<evidence type="ECO:0000256" key="1">
    <source>
        <dbReference type="ARBA" id="ARBA00022729"/>
    </source>
</evidence>
<dbReference type="STRING" id="445709.ABW99_12130"/>
<keyword evidence="2" id="KW-0175">Coiled coil</keyword>
<dbReference type="Pfam" id="PF16331">
    <property type="entry name" value="TolA_bind_tri"/>
    <property type="match status" value="1"/>
</dbReference>
<organism evidence="5 6">
    <name type="scientific">Pandoraea thiooxydans</name>
    <dbReference type="NCBI Taxonomy" id="445709"/>
    <lineage>
        <taxon>Bacteria</taxon>
        <taxon>Pseudomonadati</taxon>
        <taxon>Pseudomonadota</taxon>
        <taxon>Betaproteobacteria</taxon>
        <taxon>Burkholderiales</taxon>
        <taxon>Burkholderiaceae</taxon>
        <taxon>Pandoraea</taxon>
    </lineage>
</organism>
<keyword evidence="2" id="KW-0132">Cell division</keyword>
<evidence type="ECO:0000256" key="2">
    <source>
        <dbReference type="HAMAP-Rule" id="MF_02066"/>
    </source>
</evidence>
<comment type="function">
    <text evidence="2">Mediates coordination of peptidoglycan synthesis and outer membrane constriction during cell division.</text>
</comment>
<sequence precursor="true">MQPRLLKSFVHAGLLGCLLLGPVAHAGLFDDDQARQAVLDLRAKVDSSNTRIEGLTRNLLDLNNQVQQLQQALDAERGQNQELQNQLATLQKNQKDYYADLDARLKKLEPQQVTVDGVTGTVQPGEKTEFDAALNQFRNGDFKGASGSLSSFVKHYPNSPYLPDAEYWLGNTYYALRDYKASNNVLQNVVSQFPNHPRAPQALLAIATNQQETGQKVAARRTLQTIISKYADSDSAQVAKQRLAKLR</sequence>
<dbReference type="GO" id="GO:0030288">
    <property type="term" value="C:outer membrane-bounded periplasmic space"/>
    <property type="evidence" value="ECO:0007669"/>
    <property type="project" value="UniProtKB-UniRule"/>
</dbReference>
<gene>
    <name evidence="2" type="primary">cpoB</name>
    <name evidence="5" type="ORF">ABW99_12130</name>
</gene>
<dbReference type="InterPro" id="IPR032519">
    <property type="entry name" value="YbgF_tri"/>
</dbReference>
<keyword evidence="1 2" id="KW-0732">Signal</keyword>
<dbReference type="Pfam" id="PF13525">
    <property type="entry name" value="YfiO"/>
    <property type="match status" value="1"/>
</dbReference>
<keyword evidence="6" id="KW-1185">Reference proteome</keyword>
<evidence type="ECO:0000313" key="5">
    <source>
        <dbReference type="EMBL" id="AKJ70535.2"/>
    </source>
</evidence>